<keyword evidence="3 5" id="KW-0808">Transferase</keyword>
<dbReference type="PANTHER" id="PTHR43685">
    <property type="entry name" value="GLYCOSYLTRANSFERASE"/>
    <property type="match status" value="1"/>
</dbReference>
<dbReference type="STRING" id="871325.SAMN05444349_12028"/>
<sequence length="273" mass="31649">MKTSHIAILLTTYNGEKYLSQLLDSIVNQSCKNWDLYIRDDQSTDNTYFLIEQYTSLYSNIHFVVDGEKRGAANGFIWLLSHVQSECYMFCDQDDIWLPSKIERTYGRYVEVSKKKANIPIVIHTDLIVVDTNLKVIASSFWEYTRLGKIVDDQSYIKYCNSVTGCTMLFNNCAKQYGIKASSNVVMHDSWIAIVTNANHGTIIPLHEKLVLYRQHTSNTLGAKKYRMTLRHILSNLRRIQNTNVAWFKMVNSISKMTVMDYICHKIILLFIK</sequence>
<keyword evidence="6" id="KW-1185">Reference proteome</keyword>
<protein>
    <submittedName>
        <fullName evidence="5">Glycosyl transferase family 2</fullName>
    </submittedName>
</protein>
<dbReference type="Gene3D" id="3.90.550.10">
    <property type="entry name" value="Spore Coat Polysaccharide Biosynthesis Protein SpsA, Chain A"/>
    <property type="match status" value="1"/>
</dbReference>
<dbReference type="InterPro" id="IPR029044">
    <property type="entry name" value="Nucleotide-diphossugar_trans"/>
</dbReference>
<gene>
    <name evidence="5" type="ORF">SAMN05444349_12028</name>
</gene>
<evidence type="ECO:0000259" key="4">
    <source>
        <dbReference type="Pfam" id="PF00535"/>
    </source>
</evidence>
<dbReference type="InterPro" id="IPR050834">
    <property type="entry name" value="Glycosyltransf_2"/>
</dbReference>
<dbReference type="GO" id="GO:0016757">
    <property type="term" value="F:glycosyltransferase activity"/>
    <property type="evidence" value="ECO:0007669"/>
    <property type="project" value="UniProtKB-KW"/>
</dbReference>
<proteinExistence type="inferred from homology"/>
<keyword evidence="2" id="KW-0328">Glycosyltransferase</keyword>
<accession>A0A1M5BQJ9</accession>
<dbReference type="PANTHER" id="PTHR43685:SF5">
    <property type="entry name" value="GLYCOSYLTRANSFERASE EPSE-RELATED"/>
    <property type="match status" value="1"/>
</dbReference>
<evidence type="ECO:0000313" key="6">
    <source>
        <dbReference type="Proteomes" id="UP000184436"/>
    </source>
</evidence>
<evidence type="ECO:0000256" key="3">
    <source>
        <dbReference type="ARBA" id="ARBA00022679"/>
    </source>
</evidence>
<comment type="similarity">
    <text evidence="1">Belongs to the glycosyltransferase 2 family.</text>
</comment>
<dbReference type="AlphaFoldDB" id="A0A1M5BQJ9"/>
<evidence type="ECO:0000256" key="1">
    <source>
        <dbReference type="ARBA" id="ARBA00006739"/>
    </source>
</evidence>
<dbReference type="Proteomes" id="UP000184436">
    <property type="component" value="Unassembled WGS sequence"/>
</dbReference>
<dbReference type="Pfam" id="PF00535">
    <property type="entry name" value="Glycos_transf_2"/>
    <property type="match status" value="1"/>
</dbReference>
<organism evidence="5 6">
    <name type="scientific">Bacteroides faecichinchillae</name>
    <dbReference type="NCBI Taxonomy" id="871325"/>
    <lineage>
        <taxon>Bacteria</taxon>
        <taxon>Pseudomonadati</taxon>
        <taxon>Bacteroidota</taxon>
        <taxon>Bacteroidia</taxon>
        <taxon>Bacteroidales</taxon>
        <taxon>Bacteroidaceae</taxon>
        <taxon>Bacteroides</taxon>
    </lineage>
</organism>
<name>A0A1M5BQJ9_9BACE</name>
<dbReference type="SUPFAM" id="SSF53448">
    <property type="entry name" value="Nucleotide-diphospho-sugar transferases"/>
    <property type="match status" value="1"/>
</dbReference>
<dbReference type="RefSeq" id="WP_025075586.1">
    <property type="nucleotide sequence ID" value="NZ_FQVD01000020.1"/>
</dbReference>
<evidence type="ECO:0000313" key="5">
    <source>
        <dbReference type="EMBL" id="SHF44863.1"/>
    </source>
</evidence>
<dbReference type="InterPro" id="IPR001173">
    <property type="entry name" value="Glyco_trans_2-like"/>
</dbReference>
<feature type="domain" description="Glycosyltransferase 2-like" evidence="4">
    <location>
        <begin position="8"/>
        <end position="109"/>
    </location>
</feature>
<evidence type="ECO:0000256" key="2">
    <source>
        <dbReference type="ARBA" id="ARBA00022676"/>
    </source>
</evidence>
<dbReference type="EMBL" id="FQVD01000020">
    <property type="protein sequence ID" value="SHF44863.1"/>
    <property type="molecule type" value="Genomic_DNA"/>
</dbReference>
<dbReference type="CDD" id="cd04196">
    <property type="entry name" value="GT_2_like_d"/>
    <property type="match status" value="1"/>
</dbReference>
<dbReference type="OrthoDB" id="9802649at2"/>
<reference evidence="5 6" key="1">
    <citation type="submission" date="2016-11" db="EMBL/GenBank/DDBJ databases">
        <authorList>
            <person name="Jaros S."/>
            <person name="Januszkiewicz K."/>
            <person name="Wedrychowicz H."/>
        </authorList>
    </citation>
    <scope>NUCLEOTIDE SEQUENCE [LARGE SCALE GENOMIC DNA]</scope>
    <source>
        <strain evidence="5 6">DSM 26883</strain>
    </source>
</reference>